<organism evidence="15 16">
    <name type="scientific">Priapulus caudatus</name>
    <name type="common">Priapulid worm</name>
    <dbReference type="NCBI Taxonomy" id="37621"/>
    <lineage>
        <taxon>Eukaryota</taxon>
        <taxon>Metazoa</taxon>
        <taxon>Ecdysozoa</taxon>
        <taxon>Scalidophora</taxon>
        <taxon>Priapulida</taxon>
        <taxon>Priapulimorpha</taxon>
        <taxon>Priapulimorphida</taxon>
        <taxon>Priapulidae</taxon>
        <taxon>Priapulus</taxon>
    </lineage>
</organism>
<dbReference type="SMART" id="SM00090">
    <property type="entry name" value="RIO"/>
    <property type="match status" value="1"/>
</dbReference>
<evidence type="ECO:0000256" key="9">
    <source>
        <dbReference type="ARBA" id="ARBA00022840"/>
    </source>
</evidence>
<feature type="region of interest" description="Disordered" evidence="13">
    <location>
        <begin position="319"/>
        <end position="346"/>
    </location>
</feature>
<feature type="compositionally biased region" description="Polar residues" evidence="13">
    <location>
        <begin position="445"/>
        <end position="469"/>
    </location>
</feature>
<keyword evidence="9" id="KW-0067">ATP-binding</keyword>
<evidence type="ECO:0000313" key="15">
    <source>
        <dbReference type="Proteomes" id="UP000695022"/>
    </source>
</evidence>
<dbReference type="InterPro" id="IPR036390">
    <property type="entry name" value="WH_DNA-bd_sf"/>
</dbReference>
<keyword evidence="8" id="KW-0418">Kinase</keyword>
<dbReference type="InterPro" id="IPR015285">
    <property type="entry name" value="RIO2_wHTH_N"/>
</dbReference>
<dbReference type="InterPro" id="IPR000687">
    <property type="entry name" value="RIO_kinase"/>
</dbReference>
<evidence type="ECO:0000256" key="7">
    <source>
        <dbReference type="ARBA" id="ARBA00022741"/>
    </source>
</evidence>
<dbReference type="EC" id="2.7.11.1" evidence="3"/>
<keyword evidence="10" id="KW-0460">Magnesium</keyword>
<dbReference type="Pfam" id="PF09202">
    <property type="entry name" value="Rio2_N"/>
    <property type="match status" value="1"/>
</dbReference>
<feature type="region of interest" description="Disordered" evidence="13">
    <location>
        <begin position="384"/>
        <end position="524"/>
    </location>
</feature>
<keyword evidence="15" id="KW-1185">Reference proteome</keyword>
<evidence type="ECO:0000256" key="13">
    <source>
        <dbReference type="SAM" id="MobiDB-lite"/>
    </source>
</evidence>
<comment type="cofactor">
    <cofactor evidence="1">
        <name>Mg(2+)</name>
        <dbReference type="ChEBI" id="CHEBI:18420"/>
    </cofactor>
</comment>
<evidence type="ECO:0000256" key="4">
    <source>
        <dbReference type="ARBA" id="ARBA00022527"/>
    </source>
</evidence>
<protein>
    <recommendedName>
        <fullName evidence="3">non-specific serine/threonine protein kinase</fullName>
        <ecNumber evidence="3">2.7.11.1</ecNumber>
    </recommendedName>
</protein>
<dbReference type="CDD" id="cd05144">
    <property type="entry name" value="RIO2_C"/>
    <property type="match status" value="1"/>
</dbReference>
<evidence type="ECO:0000256" key="11">
    <source>
        <dbReference type="ARBA" id="ARBA00047899"/>
    </source>
</evidence>
<evidence type="ECO:0000256" key="10">
    <source>
        <dbReference type="ARBA" id="ARBA00022842"/>
    </source>
</evidence>
<dbReference type="Gene3D" id="1.10.510.10">
    <property type="entry name" value="Transferase(Phosphotransferase) domain 1"/>
    <property type="match status" value="1"/>
</dbReference>
<evidence type="ECO:0000313" key="16">
    <source>
        <dbReference type="RefSeq" id="XP_014666591.1"/>
    </source>
</evidence>
<dbReference type="InterPro" id="IPR018935">
    <property type="entry name" value="RIO_kinase_CS"/>
</dbReference>
<dbReference type="InterPro" id="IPR036388">
    <property type="entry name" value="WH-like_DNA-bd_sf"/>
</dbReference>
<dbReference type="Gene3D" id="1.10.10.10">
    <property type="entry name" value="Winged helix-like DNA-binding domain superfamily/Winged helix DNA-binding domain"/>
    <property type="match status" value="1"/>
</dbReference>
<dbReference type="Proteomes" id="UP000695022">
    <property type="component" value="Unplaced"/>
</dbReference>
<comment type="catalytic activity">
    <reaction evidence="11">
        <text>L-threonyl-[protein] + ATP = O-phospho-L-threonyl-[protein] + ADP + H(+)</text>
        <dbReference type="Rhea" id="RHEA:46608"/>
        <dbReference type="Rhea" id="RHEA-COMP:11060"/>
        <dbReference type="Rhea" id="RHEA-COMP:11605"/>
        <dbReference type="ChEBI" id="CHEBI:15378"/>
        <dbReference type="ChEBI" id="CHEBI:30013"/>
        <dbReference type="ChEBI" id="CHEBI:30616"/>
        <dbReference type="ChEBI" id="CHEBI:61977"/>
        <dbReference type="ChEBI" id="CHEBI:456216"/>
        <dbReference type="EC" id="2.7.11.1"/>
    </reaction>
</comment>
<evidence type="ECO:0000256" key="6">
    <source>
        <dbReference type="ARBA" id="ARBA00022723"/>
    </source>
</evidence>
<dbReference type="InterPro" id="IPR018934">
    <property type="entry name" value="RIO_dom"/>
</dbReference>
<dbReference type="RefSeq" id="XP_014666591.1">
    <property type="nucleotide sequence ID" value="XM_014811105.1"/>
</dbReference>
<evidence type="ECO:0000256" key="12">
    <source>
        <dbReference type="ARBA" id="ARBA00048679"/>
    </source>
</evidence>
<reference evidence="16" key="1">
    <citation type="submission" date="2025-08" db="UniProtKB">
        <authorList>
            <consortium name="RefSeq"/>
        </authorList>
    </citation>
    <scope>IDENTIFICATION</scope>
</reference>
<dbReference type="InterPro" id="IPR011009">
    <property type="entry name" value="Kinase-like_dom_sf"/>
</dbReference>
<feature type="compositionally biased region" description="Basic and acidic residues" evidence="13">
    <location>
        <begin position="410"/>
        <end position="423"/>
    </location>
</feature>
<feature type="compositionally biased region" description="Basic and acidic residues" evidence="13">
    <location>
        <begin position="503"/>
        <end position="512"/>
    </location>
</feature>
<keyword evidence="6" id="KW-0479">Metal-binding</keyword>
<keyword evidence="7" id="KW-0547">Nucleotide-binding</keyword>
<comment type="similarity">
    <text evidence="2">Belongs to the protein kinase superfamily. RIO-type Ser/Thr kinase family.</text>
</comment>
<dbReference type="PANTHER" id="PTHR45852">
    <property type="entry name" value="SER/THR-PROTEIN KINASE RIO2"/>
    <property type="match status" value="1"/>
</dbReference>
<dbReference type="Gene3D" id="3.30.200.20">
    <property type="entry name" value="Phosphorylase Kinase, domain 1"/>
    <property type="match status" value="1"/>
</dbReference>
<evidence type="ECO:0000259" key="14">
    <source>
        <dbReference type="SMART" id="SM00090"/>
    </source>
</evidence>
<feature type="domain" description="RIO kinase" evidence="14">
    <location>
        <begin position="65"/>
        <end position="288"/>
    </location>
</feature>
<dbReference type="SUPFAM" id="SSF46785">
    <property type="entry name" value="Winged helix' DNA-binding domain"/>
    <property type="match status" value="1"/>
</dbReference>
<evidence type="ECO:0000256" key="8">
    <source>
        <dbReference type="ARBA" id="ARBA00022777"/>
    </source>
</evidence>
<keyword evidence="5" id="KW-0808">Transferase</keyword>
<dbReference type="Pfam" id="PF01163">
    <property type="entry name" value="RIO1"/>
    <property type="match status" value="1"/>
</dbReference>
<evidence type="ECO:0000256" key="1">
    <source>
        <dbReference type="ARBA" id="ARBA00001946"/>
    </source>
</evidence>
<dbReference type="GeneID" id="106808395"/>
<name>A0ABM1E320_PRICU</name>
<evidence type="ECO:0000256" key="3">
    <source>
        <dbReference type="ARBA" id="ARBA00012513"/>
    </source>
</evidence>
<feature type="compositionally biased region" description="Basic residues" evidence="13">
    <location>
        <begin position="474"/>
        <end position="494"/>
    </location>
</feature>
<proteinExistence type="inferred from homology"/>
<gene>
    <name evidence="16" type="primary">LOC106808395</name>
</gene>
<dbReference type="PROSITE" id="PS01245">
    <property type="entry name" value="RIO1"/>
    <property type="match status" value="1"/>
</dbReference>
<evidence type="ECO:0000256" key="5">
    <source>
        <dbReference type="ARBA" id="ARBA00022679"/>
    </source>
</evidence>
<comment type="catalytic activity">
    <reaction evidence="12">
        <text>L-seryl-[protein] + ATP = O-phospho-L-seryl-[protein] + ADP + H(+)</text>
        <dbReference type="Rhea" id="RHEA:17989"/>
        <dbReference type="Rhea" id="RHEA-COMP:9863"/>
        <dbReference type="Rhea" id="RHEA-COMP:11604"/>
        <dbReference type="ChEBI" id="CHEBI:15378"/>
        <dbReference type="ChEBI" id="CHEBI:29999"/>
        <dbReference type="ChEBI" id="CHEBI:30616"/>
        <dbReference type="ChEBI" id="CHEBI:83421"/>
        <dbReference type="ChEBI" id="CHEBI:456216"/>
        <dbReference type="EC" id="2.7.11.1"/>
    </reaction>
</comment>
<dbReference type="SUPFAM" id="SSF56112">
    <property type="entry name" value="Protein kinase-like (PK-like)"/>
    <property type="match status" value="1"/>
</dbReference>
<accession>A0ABM1E320</accession>
<dbReference type="InterPro" id="IPR030484">
    <property type="entry name" value="Rio2"/>
</dbReference>
<keyword evidence="4" id="KW-0723">Serine/threonine-protein kinase</keyword>
<dbReference type="PANTHER" id="PTHR45852:SF1">
    <property type="entry name" value="SERINE_THREONINE-PROTEIN KINASE RIO2"/>
    <property type="match status" value="1"/>
</dbReference>
<sequence length="524" mass="59551">MGKLNVALLRYLSTEDFRVLTAVEMGMKNHEFVPTELVAAIAHLRHGGCHKKLKELTKHKLVAYEHGRVLGYRLTFSGYDYLALRALASRNIVDSVGNQIGVGKESDIYIVADEEGKQLAMKIHRLGRTSFRKLKEKRDYLEHRQKTSWLYLSRLAAVKEFSYMKALYDRGFPVPKPVDFNRHCVIMELLSAYPMYQVHDVKDVENTYNDLMSLLVKLANHGVIHGDFNEFNIMMDEEDRITMIDFPQMVSTSHENAEWYFDRDVNCIRAFFKKRFSYESELYPKFTDIEREGALDVEVAASGFTKEVETSFNEATKGLDLSDVGAVNPHGSEQESTSTDEEGDLAEHKGDVSLARLLPLSEHTLSVEDAKLADGAKKLALSGNESDEKLVCSVNEEEQAHETISTLDESSEHYENDDSREFYDEAEDLSTHNKSVRPFRDEASSEPSHMQQFSGSEKDAVSTSSTSNMDPAKIRARVKKTLAQKHKQQQRRIRVKGEASSATEKRRDHQDNIKQSMSVGDVWG</sequence>
<evidence type="ECO:0000256" key="2">
    <source>
        <dbReference type="ARBA" id="ARBA00009196"/>
    </source>
</evidence>